<evidence type="ECO:0000313" key="1">
    <source>
        <dbReference type="EMBL" id="CAH1055948.1"/>
    </source>
</evidence>
<keyword evidence="2" id="KW-1185">Reference proteome</keyword>
<accession>A0ABM9BBM2</accession>
<protein>
    <submittedName>
        <fullName evidence="1">Uncharacterized protein</fullName>
    </submittedName>
</protein>
<name>A0ABM9BBM2_9BACL</name>
<sequence length="60" mass="6543">MKGRQIYFSAKEIDLINSVMDYGNASFEGAEDEEDKEQTRASILSKTGGTIMISGTPITP</sequence>
<comment type="caution">
    <text evidence="1">The sequence shown here is derived from an EMBL/GenBank/DDBJ whole genome shotgun (WGS) entry which is preliminary data.</text>
</comment>
<reference evidence="1" key="1">
    <citation type="submission" date="2021-12" db="EMBL/GenBank/DDBJ databases">
        <authorList>
            <person name="Criscuolo A."/>
        </authorList>
    </citation>
    <scope>NUCLEOTIDE SEQUENCE</scope>
    <source>
        <strain evidence="1">CIP111894</strain>
    </source>
</reference>
<dbReference type="Proteomes" id="UP000838749">
    <property type="component" value="Unassembled WGS sequence"/>
</dbReference>
<evidence type="ECO:0000313" key="2">
    <source>
        <dbReference type="Proteomes" id="UP000838749"/>
    </source>
</evidence>
<organism evidence="1 2">
    <name type="scientific">Paenibacillus pseudetheri</name>
    <dbReference type="NCBI Taxonomy" id="2897682"/>
    <lineage>
        <taxon>Bacteria</taxon>
        <taxon>Bacillati</taxon>
        <taxon>Bacillota</taxon>
        <taxon>Bacilli</taxon>
        <taxon>Bacillales</taxon>
        <taxon>Paenibacillaceae</taxon>
        <taxon>Paenibacillus</taxon>
    </lineage>
</organism>
<dbReference type="RefSeq" id="WP_234533565.1">
    <property type="nucleotide sequence ID" value="NZ_CAKMAB010000009.1"/>
</dbReference>
<proteinExistence type="predicted"/>
<gene>
    <name evidence="1" type="ORF">PAECIP111894_02101</name>
</gene>
<dbReference type="EMBL" id="CAKMAB010000009">
    <property type="protein sequence ID" value="CAH1055948.1"/>
    <property type="molecule type" value="Genomic_DNA"/>
</dbReference>